<comment type="caution">
    <text evidence="2">The sequence shown here is derived from an EMBL/GenBank/DDBJ whole genome shotgun (WGS) entry which is preliminary data.</text>
</comment>
<sequence>MREAGRALPELTLIAFGTEPAASKAGKRAPASGRHGLRASDSVVAVG</sequence>
<organism evidence="2 3">
    <name type="scientific">Botrimarina hoheduenensis</name>
    <dbReference type="NCBI Taxonomy" id="2528000"/>
    <lineage>
        <taxon>Bacteria</taxon>
        <taxon>Pseudomonadati</taxon>
        <taxon>Planctomycetota</taxon>
        <taxon>Planctomycetia</taxon>
        <taxon>Pirellulales</taxon>
        <taxon>Lacipirellulaceae</taxon>
        <taxon>Botrimarina</taxon>
    </lineage>
</organism>
<dbReference type="AlphaFoldDB" id="A0A5C5W6M2"/>
<gene>
    <name evidence="2" type="ORF">Pla111_16320</name>
</gene>
<protein>
    <submittedName>
        <fullName evidence="2">Uncharacterized protein</fullName>
    </submittedName>
</protein>
<keyword evidence="3" id="KW-1185">Reference proteome</keyword>
<evidence type="ECO:0000256" key="1">
    <source>
        <dbReference type="SAM" id="MobiDB-lite"/>
    </source>
</evidence>
<feature type="region of interest" description="Disordered" evidence="1">
    <location>
        <begin position="19"/>
        <end position="47"/>
    </location>
</feature>
<evidence type="ECO:0000313" key="3">
    <source>
        <dbReference type="Proteomes" id="UP000318995"/>
    </source>
</evidence>
<proteinExistence type="predicted"/>
<evidence type="ECO:0000313" key="2">
    <source>
        <dbReference type="EMBL" id="TWT46536.1"/>
    </source>
</evidence>
<accession>A0A5C5W6M2</accession>
<dbReference type="EMBL" id="SJPH01000003">
    <property type="protein sequence ID" value="TWT46536.1"/>
    <property type="molecule type" value="Genomic_DNA"/>
</dbReference>
<name>A0A5C5W6M2_9BACT</name>
<reference evidence="2 3" key="1">
    <citation type="submission" date="2019-02" db="EMBL/GenBank/DDBJ databases">
        <title>Deep-cultivation of Planctomycetes and their phenomic and genomic characterization uncovers novel biology.</title>
        <authorList>
            <person name="Wiegand S."/>
            <person name="Jogler M."/>
            <person name="Boedeker C."/>
            <person name="Pinto D."/>
            <person name="Vollmers J."/>
            <person name="Rivas-Marin E."/>
            <person name="Kohn T."/>
            <person name="Peeters S.H."/>
            <person name="Heuer A."/>
            <person name="Rast P."/>
            <person name="Oberbeckmann S."/>
            <person name="Bunk B."/>
            <person name="Jeske O."/>
            <person name="Meyerdierks A."/>
            <person name="Storesund J.E."/>
            <person name="Kallscheuer N."/>
            <person name="Luecker S."/>
            <person name="Lage O.M."/>
            <person name="Pohl T."/>
            <person name="Merkel B.J."/>
            <person name="Hornburger P."/>
            <person name="Mueller R.-W."/>
            <person name="Bruemmer F."/>
            <person name="Labrenz M."/>
            <person name="Spormann A.M."/>
            <person name="Op Den Camp H."/>
            <person name="Overmann J."/>
            <person name="Amann R."/>
            <person name="Jetten M.S.M."/>
            <person name="Mascher T."/>
            <person name="Medema M.H."/>
            <person name="Devos D.P."/>
            <person name="Kaster A.-K."/>
            <person name="Ovreas L."/>
            <person name="Rohde M."/>
            <person name="Galperin M.Y."/>
            <person name="Jogler C."/>
        </authorList>
    </citation>
    <scope>NUCLEOTIDE SEQUENCE [LARGE SCALE GENOMIC DNA]</scope>
    <source>
        <strain evidence="2 3">Pla111</strain>
    </source>
</reference>
<dbReference type="Proteomes" id="UP000318995">
    <property type="component" value="Unassembled WGS sequence"/>
</dbReference>